<dbReference type="PROSITE" id="PS51186">
    <property type="entry name" value="GNAT"/>
    <property type="match status" value="1"/>
</dbReference>
<dbReference type="EMBL" id="CP026377">
    <property type="protein sequence ID" value="AUX94815.1"/>
    <property type="molecule type" value="Genomic_DNA"/>
</dbReference>
<dbReference type="Pfam" id="PF13302">
    <property type="entry name" value="Acetyltransf_3"/>
    <property type="match status" value="1"/>
</dbReference>
<dbReference type="CDD" id="cd04301">
    <property type="entry name" value="NAT_SF"/>
    <property type="match status" value="1"/>
</dbReference>
<dbReference type="Gene3D" id="3.40.630.30">
    <property type="match status" value="1"/>
</dbReference>
<sequence length="182" mass="20564">MDIDSPRLRYQPLIEDDWPFFLSLHQDREVMRFVSDTHDAGTLRRHAFDVRLPRWQPGSTHWLCLVMREKRSGEPVGLTGFIDRGQGIAEVGFLLATAFQGQGYGTESLRAVCQTAFALGFRKLTASVTVGNHASKAVLEKAGFRLEGVLRENYHLHGRWQDDWVFGLLPPVAESDQAATRL</sequence>
<dbReference type="SUPFAM" id="SSF55729">
    <property type="entry name" value="Acyl-CoA N-acyltransferases (Nat)"/>
    <property type="match status" value="1"/>
</dbReference>
<evidence type="ECO:0000313" key="3">
    <source>
        <dbReference type="Proteomes" id="UP000238365"/>
    </source>
</evidence>
<evidence type="ECO:0000259" key="1">
    <source>
        <dbReference type="PROSITE" id="PS51186"/>
    </source>
</evidence>
<dbReference type="PANTHER" id="PTHR43792">
    <property type="entry name" value="GNAT FAMILY, PUTATIVE (AFU_ORTHOLOGUE AFUA_3G00765)-RELATED-RELATED"/>
    <property type="match status" value="1"/>
</dbReference>
<dbReference type="PANTHER" id="PTHR43792:SF1">
    <property type="entry name" value="N-ACETYLTRANSFERASE DOMAIN-CONTAINING PROTEIN"/>
    <property type="match status" value="1"/>
</dbReference>
<reference evidence="2 3" key="1">
    <citation type="submission" date="2018-01" db="EMBL/GenBank/DDBJ databases">
        <title>Complete and assembled Genome of Pantoea gaviniae DSM22758T.</title>
        <authorList>
            <person name="Stevens M.J.A."/>
            <person name="Zurfluh K."/>
            <person name="Stephan R."/>
        </authorList>
    </citation>
    <scope>NUCLEOTIDE SEQUENCE [LARGE SCALE GENOMIC DNA]</scope>
    <source>
        <strain evidence="2 3">DSM 22758</strain>
    </source>
</reference>
<dbReference type="Proteomes" id="UP000238365">
    <property type="component" value="Chromosome"/>
</dbReference>
<evidence type="ECO:0000313" key="2">
    <source>
        <dbReference type="EMBL" id="AUX94815.1"/>
    </source>
</evidence>
<dbReference type="InterPro" id="IPR000182">
    <property type="entry name" value="GNAT_dom"/>
</dbReference>
<dbReference type="AlphaFoldDB" id="A0A1X1EFK2"/>
<protein>
    <submittedName>
        <fullName evidence="2">GNAT family N-acetyltransferase</fullName>
    </submittedName>
</protein>
<name>A0A1X1EFK2_9GAMM</name>
<proteinExistence type="predicted"/>
<dbReference type="GO" id="GO:0016747">
    <property type="term" value="F:acyltransferase activity, transferring groups other than amino-acyl groups"/>
    <property type="evidence" value="ECO:0007669"/>
    <property type="project" value="InterPro"/>
</dbReference>
<keyword evidence="3" id="KW-1185">Reference proteome</keyword>
<feature type="domain" description="N-acetyltransferase" evidence="1">
    <location>
        <begin position="8"/>
        <end position="165"/>
    </location>
</feature>
<accession>A0A1X1EFK2</accession>
<dbReference type="OrthoDB" id="7852312at2"/>
<gene>
    <name evidence="2" type="ORF">C2E15_18220</name>
</gene>
<dbReference type="InterPro" id="IPR016181">
    <property type="entry name" value="Acyl_CoA_acyltransferase"/>
</dbReference>
<dbReference type="RefSeq" id="WP_104958623.1">
    <property type="nucleotide sequence ID" value="NZ_CP026377.1"/>
</dbReference>
<organism evidence="2 3">
    <name type="scientific">Mixta gaviniae</name>
    <dbReference type="NCBI Taxonomy" id="665914"/>
    <lineage>
        <taxon>Bacteria</taxon>
        <taxon>Pseudomonadati</taxon>
        <taxon>Pseudomonadota</taxon>
        <taxon>Gammaproteobacteria</taxon>
        <taxon>Enterobacterales</taxon>
        <taxon>Erwiniaceae</taxon>
        <taxon>Mixta</taxon>
    </lineage>
</organism>
<dbReference type="InterPro" id="IPR051531">
    <property type="entry name" value="N-acetyltransferase"/>
</dbReference>
<keyword evidence="2" id="KW-0808">Transferase</keyword>
<dbReference type="KEGG" id="pgz:C2E15_18220"/>